<organism evidence="1 2">
    <name type="scientific">Paenibacillus contaminans</name>
    <dbReference type="NCBI Taxonomy" id="450362"/>
    <lineage>
        <taxon>Bacteria</taxon>
        <taxon>Bacillati</taxon>
        <taxon>Bacillota</taxon>
        <taxon>Bacilli</taxon>
        <taxon>Bacillales</taxon>
        <taxon>Paenibacillaceae</taxon>
        <taxon>Paenibacillus</taxon>
    </lineage>
</organism>
<evidence type="ECO:0000313" key="2">
    <source>
        <dbReference type="Proteomes" id="UP000250369"/>
    </source>
</evidence>
<sequence>MNTNLHDPLNKLIRLQEERLDQFLDKRRTDLAEGREPDPLGLGVLTMTVPLYCQPDSKYYLDAGLDETMRESLEQFMATQLKSGCISLVNCNIDSPPDTAFMVHLVSLVYQVAQGSGLEQIREIQNGLYTFMEKARPCLLNGGIHTPNHRWVMAGALAKMYEIFGDEAYKDRAFQFLDEGFDMTEYGEWTERSNAIYNGACAIHLYDVGVIFGYEPALEAIRKNLGMMQYMLHPDQSVATEYSGRQDLGQTMMMNDWYYVIYHLMASLDKDPVFLSMAQITEETSPQGASALIHWMLYPESMRLPDHVSVLSDSYTVLLGENNEVPVPRNIPYLGKLVQHPHGASVLRHRRGKLSVTVMAGQPELLYIQYGKARMFGLKLAAGWFGIGAVAFPTIRQTGVDRYSMNIELEGCYFNPLPREHTAGKNGIYVNMPNHLREKTNVQHLPVELDFQLLEDGLEVSVRSSAIPQIYLQAVCMFDPSGELSGDGLEEAAPHIKQLVHGDAVFSREGDCIRVSSGAKQHKDISMRNEKVNRDALNVTMNYVTPTDVTIRFQVYESEGGDRS</sequence>
<dbReference type="EMBL" id="QMFB01000039">
    <property type="protein sequence ID" value="RAV11143.1"/>
    <property type="molecule type" value="Genomic_DNA"/>
</dbReference>
<dbReference type="OrthoDB" id="1290722at2"/>
<gene>
    <name evidence="1" type="ORF">DQG23_36880</name>
</gene>
<keyword evidence="2" id="KW-1185">Reference proteome</keyword>
<dbReference type="Proteomes" id="UP000250369">
    <property type="component" value="Unassembled WGS sequence"/>
</dbReference>
<comment type="caution">
    <text evidence="1">The sequence shown here is derived from an EMBL/GenBank/DDBJ whole genome shotgun (WGS) entry which is preliminary data.</text>
</comment>
<evidence type="ECO:0008006" key="3">
    <source>
        <dbReference type="Google" id="ProtNLM"/>
    </source>
</evidence>
<evidence type="ECO:0000313" key="1">
    <source>
        <dbReference type="EMBL" id="RAV11143.1"/>
    </source>
</evidence>
<dbReference type="AlphaFoldDB" id="A0A329LXD5"/>
<proteinExistence type="predicted"/>
<name>A0A329LXD5_9BACL</name>
<protein>
    <recommendedName>
        <fullName evidence="3">Alginate lyase domain-containing protein</fullName>
    </recommendedName>
</protein>
<reference evidence="1 2" key="1">
    <citation type="journal article" date="2009" name="Int. J. Syst. Evol. Microbiol.">
        <title>Paenibacillus contaminans sp. nov., isolated from a contaminated laboratory plate.</title>
        <authorList>
            <person name="Chou J.H."/>
            <person name="Lee J.H."/>
            <person name="Lin M.C."/>
            <person name="Chang P.S."/>
            <person name="Arun A.B."/>
            <person name="Young C.C."/>
            <person name="Chen W.M."/>
        </authorList>
    </citation>
    <scope>NUCLEOTIDE SEQUENCE [LARGE SCALE GENOMIC DNA]</scope>
    <source>
        <strain evidence="1 2">CKOBP-6</strain>
    </source>
</reference>
<dbReference type="RefSeq" id="WP_113036042.1">
    <property type="nucleotide sequence ID" value="NZ_QMFB01000039.1"/>
</dbReference>
<accession>A0A329LXD5</accession>